<dbReference type="EMBL" id="JAAGOA010000025">
    <property type="protein sequence ID" value="NEE03724.1"/>
    <property type="molecule type" value="Genomic_DNA"/>
</dbReference>
<gene>
    <name evidence="3" type="ORF">G1H10_26505</name>
</gene>
<keyword evidence="2" id="KW-1133">Transmembrane helix</keyword>
<evidence type="ECO:0000313" key="3">
    <source>
        <dbReference type="EMBL" id="NEE03724.1"/>
    </source>
</evidence>
<evidence type="ECO:0000313" key="4">
    <source>
        <dbReference type="Proteomes" id="UP000475214"/>
    </source>
</evidence>
<keyword evidence="4" id="KW-1185">Reference proteome</keyword>
<feature type="region of interest" description="Disordered" evidence="1">
    <location>
        <begin position="72"/>
        <end position="92"/>
    </location>
</feature>
<accession>A0A6L9SGF0</accession>
<dbReference type="AlphaFoldDB" id="A0A6L9SGF0"/>
<proteinExistence type="predicted"/>
<evidence type="ECO:0000256" key="1">
    <source>
        <dbReference type="SAM" id="MobiDB-lite"/>
    </source>
</evidence>
<organism evidence="3 4">
    <name type="scientific">Phytoactinopolyspora halotolerans</name>
    <dbReference type="NCBI Taxonomy" id="1981512"/>
    <lineage>
        <taxon>Bacteria</taxon>
        <taxon>Bacillati</taxon>
        <taxon>Actinomycetota</taxon>
        <taxon>Actinomycetes</taxon>
        <taxon>Jiangellales</taxon>
        <taxon>Jiangellaceae</taxon>
        <taxon>Phytoactinopolyspora</taxon>
    </lineage>
</organism>
<name>A0A6L9SGF0_9ACTN</name>
<evidence type="ECO:0000256" key="2">
    <source>
        <dbReference type="SAM" id="Phobius"/>
    </source>
</evidence>
<keyword evidence="2" id="KW-0472">Membrane</keyword>
<protein>
    <submittedName>
        <fullName evidence="3">Uncharacterized protein</fullName>
    </submittedName>
</protein>
<sequence length="92" mass="10653">MDALDLILGLLFIVLLTSGGWIVWGVVQSRQRAHELKVLREREATERARLQIEADERAQERADRIYLDAVHRHTDPEPRELKRAAPEDRDDG</sequence>
<comment type="caution">
    <text evidence="3">The sequence shown here is derived from an EMBL/GenBank/DDBJ whole genome shotgun (WGS) entry which is preliminary data.</text>
</comment>
<dbReference type="RefSeq" id="WP_163743643.1">
    <property type="nucleotide sequence ID" value="NZ_JAAGOA010000025.1"/>
</dbReference>
<feature type="transmembrane region" description="Helical" evidence="2">
    <location>
        <begin position="6"/>
        <end position="27"/>
    </location>
</feature>
<reference evidence="3 4" key="1">
    <citation type="submission" date="2020-02" db="EMBL/GenBank/DDBJ databases">
        <authorList>
            <person name="Li X.-J."/>
            <person name="Han X.-M."/>
        </authorList>
    </citation>
    <scope>NUCLEOTIDE SEQUENCE [LARGE SCALE GENOMIC DNA]</scope>
    <source>
        <strain evidence="3 4">CCTCC AB 2017055</strain>
    </source>
</reference>
<keyword evidence="2" id="KW-0812">Transmembrane</keyword>
<dbReference type="Proteomes" id="UP000475214">
    <property type="component" value="Unassembled WGS sequence"/>
</dbReference>